<evidence type="ECO:0000256" key="1">
    <source>
        <dbReference type="SAM" id="MobiDB-lite"/>
    </source>
</evidence>
<name>A0AAD6J1B9_DREDA</name>
<gene>
    <name evidence="2" type="ORF">Dda_3476</name>
</gene>
<dbReference type="Proteomes" id="UP001221413">
    <property type="component" value="Unassembled WGS sequence"/>
</dbReference>
<organism evidence="2 3">
    <name type="scientific">Drechslerella dactyloides</name>
    <name type="common">Nematode-trapping fungus</name>
    <name type="synonym">Arthrobotrys dactyloides</name>
    <dbReference type="NCBI Taxonomy" id="74499"/>
    <lineage>
        <taxon>Eukaryota</taxon>
        <taxon>Fungi</taxon>
        <taxon>Dikarya</taxon>
        <taxon>Ascomycota</taxon>
        <taxon>Pezizomycotina</taxon>
        <taxon>Orbiliomycetes</taxon>
        <taxon>Orbiliales</taxon>
        <taxon>Orbiliaceae</taxon>
        <taxon>Drechslerella</taxon>
    </lineage>
</organism>
<keyword evidence="3" id="KW-1185">Reference proteome</keyword>
<dbReference type="EMBL" id="JAQGDS010000003">
    <property type="protein sequence ID" value="KAJ6262664.1"/>
    <property type="molecule type" value="Genomic_DNA"/>
</dbReference>
<evidence type="ECO:0000313" key="3">
    <source>
        <dbReference type="Proteomes" id="UP001221413"/>
    </source>
</evidence>
<dbReference type="AlphaFoldDB" id="A0AAD6J1B9"/>
<feature type="compositionally biased region" description="Low complexity" evidence="1">
    <location>
        <begin position="20"/>
        <end position="30"/>
    </location>
</feature>
<evidence type="ECO:0000313" key="2">
    <source>
        <dbReference type="EMBL" id="KAJ6262664.1"/>
    </source>
</evidence>
<accession>A0AAD6J1B9</accession>
<protein>
    <submittedName>
        <fullName evidence="2">Uncharacterized protein</fullName>
    </submittedName>
</protein>
<sequence>MTRSIIPYDLARYAKYPRRSASSESVSSSVDTDRGSTPPPKIPLSPHFVGEVHSTSATTLDAIPEHDVFRGHILTAIDGGPLGGTGTYDLVPRATACSGASSICSFKTAKEATADGPGNGSELGRGVSSSNSAAPSTAMVLHSDPDDCFPTDRYSPSVMVVGLPEHRPSVGTAQGIGTSNNSPRMNIVVSTHTDVSTSSAVAHNQRVAQQEPKKPPPPKQPTMLLFIIQGTRNNYQISKCEYIVRYKTSRDNPNFPNCLAKEGVFLFDDLCPFKAVVDRMRIWHRQNPFKAKDMRVEDCKYYMSYRERVELRDWNWPGYISKEWARCLIWDAEFPEPE</sequence>
<reference evidence="2" key="1">
    <citation type="submission" date="2023-01" db="EMBL/GenBank/DDBJ databases">
        <title>The chitinases involved in constricting ring structure development in the nematode-trapping fungus Drechslerella dactyloides.</title>
        <authorList>
            <person name="Wang R."/>
            <person name="Zhang L."/>
            <person name="Tang P."/>
            <person name="Li S."/>
            <person name="Liang L."/>
        </authorList>
    </citation>
    <scope>NUCLEOTIDE SEQUENCE</scope>
    <source>
        <strain evidence="2">YMF1.00031</strain>
    </source>
</reference>
<comment type="caution">
    <text evidence="2">The sequence shown here is derived from an EMBL/GenBank/DDBJ whole genome shotgun (WGS) entry which is preliminary data.</text>
</comment>
<feature type="region of interest" description="Disordered" evidence="1">
    <location>
        <begin position="17"/>
        <end position="46"/>
    </location>
</feature>
<proteinExistence type="predicted"/>
<feature type="region of interest" description="Disordered" evidence="1">
    <location>
        <begin position="112"/>
        <end position="144"/>
    </location>
</feature>